<evidence type="ECO:0000313" key="7">
    <source>
        <dbReference type="EMBL" id="SDX89442.1"/>
    </source>
</evidence>
<evidence type="ECO:0000256" key="3">
    <source>
        <dbReference type="ARBA" id="ARBA00023125"/>
    </source>
</evidence>
<evidence type="ECO:0000256" key="2">
    <source>
        <dbReference type="ARBA" id="ARBA00022908"/>
    </source>
</evidence>
<dbReference type="Proteomes" id="UP000199118">
    <property type="component" value="Unassembled WGS sequence"/>
</dbReference>
<feature type="region of interest" description="Disordered" evidence="5">
    <location>
        <begin position="336"/>
        <end position="358"/>
    </location>
</feature>
<dbReference type="AlphaFoldDB" id="A0A1H3FEJ9"/>
<dbReference type="InterPro" id="IPR011010">
    <property type="entry name" value="DNA_brk_join_enz"/>
</dbReference>
<dbReference type="CDD" id="cd00796">
    <property type="entry name" value="INT_Rci_Hp1_C"/>
    <property type="match status" value="1"/>
</dbReference>
<dbReference type="InterPro" id="IPR050090">
    <property type="entry name" value="Tyrosine_recombinase_XerCD"/>
</dbReference>
<evidence type="ECO:0000256" key="5">
    <source>
        <dbReference type="SAM" id="MobiDB-lite"/>
    </source>
</evidence>
<keyword evidence="8" id="KW-1185">Reference proteome</keyword>
<evidence type="ECO:0000256" key="4">
    <source>
        <dbReference type="ARBA" id="ARBA00023172"/>
    </source>
</evidence>
<dbReference type="PANTHER" id="PTHR30349">
    <property type="entry name" value="PHAGE INTEGRASE-RELATED"/>
    <property type="match status" value="1"/>
</dbReference>
<dbReference type="InterPro" id="IPR002104">
    <property type="entry name" value="Integrase_catalytic"/>
</dbReference>
<dbReference type="Pfam" id="PF00589">
    <property type="entry name" value="Phage_integrase"/>
    <property type="match status" value="1"/>
</dbReference>
<proteinExistence type="inferred from homology"/>
<sequence>MPLTIKQRSRGGNFYLRGSIAGVSVRESTGTNDRRAAEAIRVRREAEILERVALGRSAGRTFAEAALTYLETGGEARFLGPLLEYFGPDRRLAEIDNAAVNAAAAALYPGAAASTINRQVITPIAAIENLAAEDDMRAARRFRRRRVSDARLRWLTPAEAERLLTEAEPRMRPLIAFLLGTGARAGEALALQRADLHLDTRQAFLARAEGRQTKNGFPRMVRYPARVARLLAASGLPDAGAVFRTPKGAAYKLRDAGGGQIQAAFNKARDAAKLGADVTPHTCRHTWATWFDAATGDFGQLLDLGGWRSVSTAQRYRKIAPDSLAADLAAHGWAFGRDRPEAEAAPETSSPRMRPRRA</sequence>
<reference evidence="7 8" key="1">
    <citation type="submission" date="2016-10" db="EMBL/GenBank/DDBJ databases">
        <authorList>
            <person name="de Groot N.N."/>
        </authorList>
    </citation>
    <scope>NUCLEOTIDE SEQUENCE [LARGE SCALE GENOMIC DNA]</scope>
    <source>
        <strain evidence="7 8">DSM 17890</strain>
    </source>
</reference>
<keyword evidence="3" id="KW-0238">DNA-binding</keyword>
<feature type="domain" description="Tyr recombinase" evidence="6">
    <location>
        <begin position="150"/>
        <end position="329"/>
    </location>
</feature>
<dbReference type="SUPFAM" id="SSF56349">
    <property type="entry name" value="DNA breaking-rejoining enzymes"/>
    <property type="match status" value="1"/>
</dbReference>
<dbReference type="GO" id="GO:0003677">
    <property type="term" value="F:DNA binding"/>
    <property type="evidence" value="ECO:0007669"/>
    <property type="project" value="UniProtKB-KW"/>
</dbReference>
<dbReference type="OrthoDB" id="9808346at2"/>
<protein>
    <submittedName>
        <fullName evidence="7">Site-specific recombinase XerD</fullName>
    </submittedName>
</protein>
<accession>A0A1H3FEJ9</accession>
<dbReference type="PROSITE" id="PS51898">
    <property type="entry name" value="TYR_RECOMBINASE"/>
    <property type="match status" value="1"/>
</dbReference>
<keyword evidence="4" id="KW-0233">DNA recombination</keyword>
<comment type="similarity">
    <text evidence="1">Belongs to the 'phage' integrase family.</text>
</comment>
<dbReference type="InterPro" id="IPR013762">
    <property type="entry name" value="Integrase-like_cat_sf"/>
</dbReference>
<dbReference type="STRING" id="356660.SAMN05444336_11281"/>
<dbReference type="GO" id="GO:0006310">
    <property type="term" value="P:DNA recombination"/>
    <property type="evidence" value="ECO:0007669"/>
    <property type="project" value="UniProtKB-KW"/>
</dbReference>
<dbReference type="GO" id="GO:0015074">
    <property type="term" value="P:DNA integration"/>
    <property type="evidence" value="ECO:0007669"/>
    <property type="project" value="UniProtKB-KW"/>
</dbReference>
<dbReference type="Gene3D" id="1.10.443.10">
    <property type="entry name" value="Intergrase catalytic core"/>
    <property type="match status" value="1"/>
</dbReference>
<evidence type="ECO:0000259" key="6">
    <source>
        <dbReference type="PROSITE" id="PS51898"/>
    </source>
</evidence>
<evidence type="ECO:0000313" key="8">
    <source>
        <dbReference type="Proteomes" id="UP000199118"/>
    </source>
</evidence>
<dbReference type="PANTHER" id="PTHR30349:SF41">
    <property type="entry name" value="INTEGRASE_RECOMBINASE PROTEIN MJ0367-RELATED"/>
    <property type="match status" value="1"/>
</dbReference>
<keyword evidence="2" id="KW-0229">DNA integration</keyword>
<evidence type="ECO:0000256" key="1">
    <source>
        <dbReference type="ARBA" id="ARBA00008857"/>
    </source>
</evidence>
<organism evidence="7 8">
    <name type="scientific">Albimonas donghaensis</name>
    <dbReference type="NCBI Taxonomy" id="356660"/>
    <lineage>
        <taxon>Bacteria</taxon>
        <taxon>Pseudomonadati</taxon>
        <taxon>Pseudomonadota</taxon>
        <taxon>Alphaproteobacteria</taxon>
        <taxon>Rhodobacterales</taxon>
        <taxon>Paracoccaceae</taxon>
        <taxon>Albimonas</taxon>
    </lineage>
</organism>
<gene>
    <name evidence="7" type="ORF">SAMN05444336_11281</name>
</gene>
<name>A0A1H3FEJ9_9RHOB</name>
<dbReference type="EMBL" id="FNMZ01000012">
    <property type="protein sequence ID" value="SDX89442.1"/>
    <property type="molecule type" value="Genomic_DNA"/>
</dbReference>